<dbReference type="KEGG" id="dsw:QR90_06730"/>
<evidence type="ECO:0000256" key="1">
    <source>
        <dbReference type="SAM" id="MobiDB-lite"/>
    </source>
</evidence>
<proteinExistence type="predicted"/>
<protein>
    <submittedName>
        <fullName evidence="2">Uncharacterized protein</fullName>
    </submittedName>
</protein>
<dbReference type="Proteomes" id="UP000030634">
    <property type="component" value="Chromosome"/>
</dbReference>
<accession>A0A0A7KI52</accession>
<dbReference type="EMBL" id="CP010028">
    <property type="protein sequence ID" value="AIZ44864.1"/>
    <property type="molecule type" value="Genomic_DNA"/>
</dbReference>
<organism evidence="2 3">
    <name type="scientific">Deinococcus radiopugnans</name>
    <dbReference type="NCBI Taxonomy" id="57497"/>
    <lineage>
        <taxon>Bacteria</taxon>
        <taxon>Thermotogati</taxon>
        <taxon>Deinococcota</taxon>
        <taxon>Deinococci</taxon>
        <taxon>Deinococcales</taxon>
        <taxon>Deinococcaceae</taxon>
        <taxon>Deinococcus</taxon>
    </lineage>
</organism>
<feature type="region of interest" description="Disordered" evidence="1">
    <location>
        <begin position="35"/>
        <end position="96"/>
    </location>
</feature>
<feature type="compositionally biased region" description="Acidic residues" evidence="1">
    <location>
        <begin position="41"/>
        <end position="57"/>
    </location>
</feature>
<sequence>MKLTAKRPVFIQDAWVLPGQPVPYNVPGFNYERAADKGQIEAEDGEDIFNPEPEAEDGAERADQGELESLRQQLAEAQRERDEIQSGLNTAQVDRDANQQRIDELVTERDALAAQLSEAQARPALPADALTRLIDIKGVGEKLAPVILDALTAAPQAG</sequence>
<evidence type="ECO:0000313" key="3">
    <source>
        <dbReference type="Proteomes" id="UP000030634"/>
    </source>
</evidence>
<dbReference type="HOGENOM" id="CLU_1666538_0_0_0"/>
<name>A0A0A7KI52_9DEIO</name>
<reference evidence="3" key="1">
    <citation type="submission" date="2014-11" db="EMBL/GenBank/DDBJ databases">
        <title>Hymenobacter sp. DG25B genome submission.</title>
        <authorList>
            <person name="Jung H.-Y."/>
            <person name="Kim M.K."/>
            <person name="Srinivasan S."/>
            <person name="Lim S."/>
        </authorList>
    </citation>
    <scope>NUCLEOTIDE SEQUENCE [LARGE SCALE GENOMIC DNA]</scope>
    <source>
        <strain evidence="3">DY59</strain>
    </source>
</reference>
<dbReference type="RefSeq" id="WP_039683274.1">
    <property type="nucleotide sequence ID" value="NZ_CP010028.1"/>
</dbReference>
<evidence type="ECO:0000313" key="2">
    <source>
        <dbReference type="EMBL" id="AIZ44864.1"/>
    </source>
</evidence>
<dbReference type="AlphaFoldDB" id="A0A0A7KI52"/>
<dbReference type="STRING" id="1182571.QR90_06730"/>
<gene>
    <name evidence="2" type="ORF">QR90_06730</name>
</gene>